<dbReference type="Proteomes" id="UP001342314">
    <property type="component" value="Unassembled WGS sequence"/>
</dbReference>
<evidence type="ECO:0000256" key="4">
    <source>
        <dbReference type="SAM" id="MobiDB-lite"/>
    </source>
</evidence>
<dbReference type="GO" id="GO:0005829">
    <property type="term" value="C:cytosol"/>
    <property type="evidence" value="ECO:0007669"/>
    <property type="project" value="TreeGrafter"/>
</dbReference>
<dbReference type="InterPro" id="IPR019151">
    <property type="entry name" value="Proteasome_assmbl_chaperone_2"/>
</dbReference>
<feature type="compositionally biased region" description="Basic and acidic residues" evidence="4">
    <location>
        <begin position="219"/>
        <end position="230"/>
    </location>
</feature>
<dbReference type="InterPro" id="IPR038389">
    <property type="entry name" value="PSMG2_sf"/>
</dbReference>
<dbReference type="EMBL" id="BQKY01000011">
    <property type="protein sequence ID" value="GJN92351.1"/>
    <property type="molecule type" value="Genomic_DNA"/>
</dbReference>
<organism evidence="5 6">
    <name type="scientific">Rhodotorula paludigena</name>
    <dbReference type="NCBI Taxonomy" id="86838"/>
    <lineage>
        <taxon>Eukaryota</taxon>
        <taxon>Fungi</taxon>
        <taxon>Dikarya</taxon>
        <taxon>Basidiomycota</taxon>
        <taxon>Pucciniomycotina</taxon>
        <taxon>Microbotryomycetes</taxon>
        <taxon>Sporidiobolales</taxon>
        <taxon>Sporidiobolaceae</taxon>
        <taxon>Rhodotorula</taxon>
    </lineage>
</organism>
<dbReference type="GO" id="GO:0005634">
    <property type="term" value="C:nucleus"/>
    <property type="evidence" value="ECO:0007669"/>
    <property type="project" value="TreeGrafter"/>
</dbReference>
<dbReference type="AlphaFoldDB" id="A0AAV5GS65"/>
<evidence type="ECO:0000256" key="3">
    <source>
        <dbReference type="ARBA" id="ARBA00025745"/>
    </source>
</evidence>
<keyword evidence="2" id="KW-0143">Chaperone</keyword>
<evidence type="ECO:0000313" key="5">
    <source>
        <dbReference type="EMBL" id="GJN92351.1"/>
    </source>
</evidence>
<evidence type="ECO:0000256" key="1">
    <source>
        <dbReference type="ARBA" id="ARBA00019186"/>
    </source>
</evidence>
<evidence type="ECO:0000313" key="6">
    <source>
        <dbReference type="Proteomes" id="UP001342314"/>
    </source>
</evidence>
<keyword evidence="6" id="KW-1185">Reference proteome</keyword>
<sequence length="248" mass="26453">MDYFVPLPGTQAPSFTGSTLLLPQPSLSSLAQLACDLLVHNLRLELVGYLGVRDYVPAVGGRDGLPGEAEKEGLALGTEVYTTPSRSLTLVLPRSPVIRARKEHHLQAISAWVAAGGFKDVLVVAGTDAAMRGDDGLNARRKGLTRSLLSALAAHAPTSPAAALLIYTSEGAAVDAAHYLASALVAVLGPQLEEVRGLVPLETQQLQLQVEGEEEEEEGARRWKEPRSWERGLMGPELGRDAGREMYG</sequence>
<dbReference type="Pfam" id="PF09754">
    <property type="entry name" value="PAC2"/>
    <property type="match status" value="1"/>
</dbReference>
<protein>
    <recommendedName>
        <fullName evidence="1">Proteasome assembly chaperone 2</fullName>
    </recommendedName>
</protein>
<dbReference type="PANTHER" id="PTHR12970:SF1">
    <property type="entry name" value="PROTEASOME ASSEMBLY CHAPERONE 2"/>
    <property type="match status" value="1"/>
</dbReference>
<reference evidence="5 6" key="1">
    <citation type="submission" date="2021-12" db="EMBL/GenBank/DDBJ databases">
        <title>High titer production of polyol ester of fatty acids by Rhodotorula paludigena BS15 towards product separation-free biomass refinery.</title>
        <authorList>
            <person name="Mano J."/>
            <person name="Ono H."/>
            <person name="Tanaka T."/>
            <person name="Naito K."/>
            <person name="Sushida H."/>
            <person name="Ike M."/>
            <person name="Tokuyasu K."/>
            <person name="Kitaoka M."/>
        </authorList>
    </citation>
    <scope>NUCLEOTIDE SEQUENCE [LARGE SCALE GENOMIC DNA]</scope>
    <source>
        <strain evidence="5 6">BS15</strain>
    </source>
</reference>
<feature type="region of interest" description="Disordered" evidence="4">
    <location>
        <begin position="211"/>
        <end position="248"/>
    </location>
</feature>
<dbReference type="GO" id="GO:0043248">
    <property type="term" value="P:proteasome assembly"/>
    <property type="evidence" value="ECO:0007669"/>
    <property type="project" value="TreeGrafter"/>
</dbReference>
<gene>
    <name evidence="5" type="ORF">Rhopal_005381-T1</name>
</gene>
<comment type="caution">
    <text evidence="5">The sequence shown here is derived from an EMBL/GenBank/DDBJ whole genome shotgun (WGS) entry which is preliminary data.</text>
</comment>
<proteinExistence type="inferred from homology"/>
<dbReference type="InterPro" id="IPR016562">
    <property type="entry name" value="Proteasome_assmbl_chp_2_euk"/>
</dbReference>
<name>A0AAV5GS65_9BASI</name>
<comment type="similarity">
    <text evidence="3">Belongs to the PSMG2 family.</text>
</comment>
<dbReference type="PANTHER" id="PTHR12970">
    <property type="entry name" value="PROTEASOME ASSEMBLY CHAPERONE 2"/>
    <property type="match status" value="1"/>
</dbReference>
<feature type="compositionally biased region" description="Basic and acidic residues" evidence="4">
    <location>
        <begin position="238"/>
        <end position="248"/>
    </location>
</feature>
<accession>A0AAV5GS65</accession>
<evidence type="ECO:0000256" key="2">
    <source>
        <dbReference type="ARBA" id="ARBA00023186"/>
    </source>
</evidence>
<dbReference type="Gene3D" id="3.40.50.10900">
    <property type="entry name" value="PAC-like subunit"/>
    <property type="match status" value="1"/>
</dbReference>